<name>A0A504J9V1_9FLAO</name>
<reference evidence="2 3" key="1">
    <citation type="submission" date="2019-06" db="EMBL/GenBank/DDBJ databases">
        <authorList>
            <person name="Meng X."/>
        </authorList>
    </citation>
    <scope>NUCLEOTIDE SEQUENCE [LARGE SCALE GENOMIC DNA]</scope>
    <source>
        <strain evidence="2 3">M625</strain>
    </source>
</reference>
<dbReference type="EMBL" id="VFWZ01000004">
    <property type="protein sequence ID" value="TPN85302.1"/>
    <property type="molecule type" value="Genomic_DNA"/>
</dbReference>
<comment type="caution">
    <text evidence="2">The sequence shown here is derived from an EMBL/GenBank/DDBJ whole genome shotgun (WGS) entry which is preliminary data.</text>
</comment>
<protein>
    <submittedName>
        <fullName evidence="2">Uncharacterized protein</fullName>
    </submittedName>
</protein>
<evidence type="ECO:0000313" key="2">
    <source>
        <dbReference type="EMBL" id="TPN85302.1"/>
    </source>
</evidence>
<keyword evidence="1" id="KW-0732">Signal</keyword>
<dbReference type="Proteomes" id="UP000315540">
    <property type="component" value="Unassembled WGS sequence"/>
</dbReference>
<sequence>MNFIISISLCFLFITTTFAQKSNSIFLDIYATEIEWSDKSYDTLKISEKTKILQSLAHREYVDKSFADGLKIQKIDLNFDGKLDVLCRIKNTHDPVNLALDVLMNINDVYVNEESFVGIITSIEQSEKRTNLRIKRFPCCCMHNGAVTELKFKRGHDSILKRSTMFWHTDFEIPEKENLSEIQIKTTLQITQIRTYCEVNDSKIKDDCTDDIFEGNVIGAIKKNAKYKQLSHKTDQKGNQWELIEVLSPSSFIYQKNSVQPYSERIIGWIKKNIKNE</sequence>
<gene>
    <name evidence="2" type="ORF">FHK87_14880</name>
</gene>
<keyword evidence="3" id="KW-1185">Reference proteome</keyword>
<dbReference type="RefSeq" id="WP_140594452.1">
    <property type="nucleotide sequence ID" value="NZ_VFWZ01000004.1"/>
</dbReference>
<feature type="chain" id="PRO_5021350685" evidence="1">
    <location>
        <begin position="20"/>
        <end position="277"/>
    </location>
</feature>
<evidence type="ECO:0000256" key="1">
    <source>
        <dbReference type="SAM" id="SignalP"/>
    </source>
</evidence>
<accession>A0A504J9V1</accession>
<proteinExistence type="predicted"/>
<evidence type="ECO:0000313" key="3">
    <source>
        <dbReference type="Proteomes" id="UP000315540"/>
    </source>
</evidence>
<organism evidence="2 3">
    <name type="scientific">Aquimarina algicola</name>
    <dbReference type="NCBI Taxonomy" id="2589995"/>
    <lineage>
        <taxon>Bacteria</taxon>
        <taxon>Pseudomonadati</taxon>
        <taxon>Bacteroidota</taxon>
        <taxon>Flavobacteriia</taxon>
        <taxon>Flavobacteriales</taxon>
        <taxon>Flavobacteriaceae</taxon>
        <taxon>Aquimarina</taxon>
    </lineage>
</organism>
<feature type="signal peptide" evidence="1">
    <location>
        <begin position="1"/>
        <end position="19"/>
    </location>
</feature>
<dbReference type="AlphaFoldDB" id="A0A504J9V1"/>